<dbReference type="HOGENOM" id="CLU_010194_2_10_1"/>
<dbReference type="InterPro" id="IPR002347">
    <property type="entry name" value="SDR_fam"/>
</dbReference>
<evidence type="ECO:0000313" key="4">
    <source>
        <dbReference type="EMBL" id="EAT37999.1"/>
    </source>
</evidence>
<reference evidence="4" key="2">
    <citation type="journal article" date="2007" name="Science">
        <title>Genome sequence of Aedes aegypti, a major arbovirus vector.</title>
        <authorList>
            <person name="Nene V."/>
            <person name="Wortman J.R."/>
            <person name="Lawson D."/>
            <person name="Haas B."/>
            <person name="Kodira C."/>
            <person name="Tu Z.J."/>
            <person name="Loftus B."/>
            <person name="Xi Z."/>
            <person name="Megy K."/>
            <person name="Grabherr M."/>
            <person name="Ren Q."/>
            <person name="Zdobnov E.M."/>
            <person name="Lobo N.F."/>
            <person name="Campbell K.S."/>
            <person name="Brown S.E."/>
            <person name="Bonaldo M.F."/>
            <person name="Zhu J."/>
            <person name="Sinkins S.P."/>
            <person name="Hogenkamp D.G."/>
            <person name="Amedeo P."/>
            <person name="Arensburger P."/>
            <person name="Atkinson P.W."/>
            <person name="Bidwell S."/>
            <person name="Biedler J."/>
            <person name="Birney E."/>
            <person name="Bruggner R.V."/>
            <person name="Costas J."/>
            <person name="Coy M.R."/>
            <person name="Crabtree J."/>
            <person name="Crawford M."/>
            <person name="Debruyn B."/>
            <person name="Decaprio D."/>
            <person name="Eiglmeier K."/>
            <person name="Eisenstadt E."/>
            <person name="El-Dorry H."/>
            <person name="Gelbart W.M."/>
            <person name="Gomes S.L."/>
            <person name="Hammond M."/>
            <person name="Hannick L.I."/>
            <person name="Hogan J.R."/>
            <person name="Holmes M.H."/>
            <person name="Jaffe D."/>
            <person name="Johnston J.S."/>
            <person name="Kennedy R.C."/>
            <person name="Koo H."/>
            <person name="Kravitz S."/>
            <person name="Kriventseva E.V."/>
            <person name="Kulp D."/>
            <person name="Labutti K."/>
            <person name="Lee E."/>
            <person name="Li S."/>
            <person name="Lovin D.D."/>
            <person name="Mao C."/>
            <person name="Mauceli E."/>
            <person name="Menck C.F."/>
            <person name="Miller J.R."/>
            <person name="Montgomery P."/>
            <person name="Mori A."/>
            <person name="Nascimento A.L."/>
            <person name="Naveira H.F."/>
            <person name="Nusbaum C."/>
            <person name="O'leary S."/>
            <person name="Orvis J."/>
            <person name="Pertea M."/>
            <person name="Quesneville H."/>
            <person name="Reidenbach K.R."/>
            <person name="Rogers Y.H."/>
            <person name="Roth C.W."/>
            <person name="Schneider J.R."/>
            <person name="Schatz M."/>
            <person name="Shumway M."/>
            <person name="Stanke M."/>
            <person name="Stinson E.O."/>
            <person name="Tubio J.M."/>
            <person name="Vanzee J.P."/>
            <person name="Verjovski-Almeida S."/>
            <person name="Werner D."/>
            <person name="White O."/>
            <person name="Wyder S."/>
            <person name="Zeng Q."/>
            <person name="Zhao Q."/>
            <person name="Zhao Y."/>
            <person name="Hill C.A."/>
            <person name="Raikhel A.S."/>
            <person name="Soares M.B."/>
            <person name="Knudson D.L."/>
            <person name="Lee N.H."/>
            <person name="Galagan J."/>
            <person name="Salzberg S.L."/>
            <person name="Paulsen I.T."/>
            <person name="Dimopoulos G."/>
            <person name="Collins F.H."/>
            <person name="Birren B."/>
            <person name="Fraser-Liggett C.M."/>
            <person name="Severson D.W."/>
        </authorList>
    </citation>
    <scope>NUCLEOTIDE SEQUENCE [LARGE SCALE GENOMIC DNA]</scope>
    <source>
        <strain evidence="4">Liverpool</strain>
    </source>
</reference>
<comment type="similarity">
    <text evidence="1 3">Belongs to the short-chain dehydrogenases/reductases (SDR) family.</text>
</comment>
<protein>
    <submittedName>
        <fullName evidence="4">AAEL010075-PA</fullName>
    </submittedName>
</protein>
<reference evidence="4" key="3">
    <citation type="submission" date="2012-09" db="EMBL/GenBank/DDBJ databases">
        <authorList>
            <consortium name="VectorBase"/>
        </authorList>
    </citation>
    <scope>NUCLEOTIDE SEQUENCE</scope>
    <source>
        <strain evidence="4">Liverpool</strain>
    </source>
</reference>
<dbReference type="SUPFAM" id="SSF51735">
    <property type="entry name" value="NAD(P)-binding Rossmann-fold domains"/>
    <property type="match status" value="1"/>
</dbReference>
<accession>A0A1S4FPE2</accession>
<dbReference type="OMA" id="IVAAFKW"/>
<dbReference type="Gene3D" id="3.40.50.720">
    <property type="entry name" value="NAD(P)-binding Rossmann-like Domain"/>
    <property type="match status" value="1"/>
</dbReference>
<gene>
    <name evidence="4" type="ORF">AaeL_AAEL010075</name>
</gene>
<dbReference type="PROSITE" id="PS00061">
    <property type="entry name" value="ADH_SHORT"/>
    <property type="match status" value="1"/>
</dbReference>
<evidence type="ECO:0000313" key="5">
    <source>
        <dbReference type="Proteomes" id="UP000682892"/>
    </source>
</evidence>
<sequence length="250" mass="27384">MDRWQNRVAAVTGASAGIGWAIAKALLQSGMIVVGMARRVDKIEELKSSLDDKLKLRFHACKCDVSSEKDIVAAFKWIDSNLGGADVLVNNAGVLKSTQLIEPGNTQMIRDVVETNIMGLILCAREAYQSMKRRSVDGHIVNMNSVVGHGVPVGVDTLTTYNVYPATKHAVTALTETFRIELLNDNNKVKLTSISPGAVRTDIFNDPDLLKKPIPFLEPDDIANSVLHVISTPKHVEIKELTIKPLGERF</sequence>
<proteinExistence type="inferred from homology"/>
<dbReference type="PRINTS" id="PR00081">
    <property type="entry name" value="GDHRDH"/>
</dbReference>
<dbReference type="KEGG" id="aag:5572855"/>
<dbReference type="OrthoDB" id="1933717at2759"/>
<dbReference type="GO" id="GO:0016616">
    <property type="term" value="F:oxidoreductase activity, acting on the CH-OH group of donors, NAD or NADP as acceptor"/>
    <property type="evidence" value="ECO:0007669"/>
    <property type="project" value="UniProtKB-ARBA"/>
</dbReference>
<dbReference type="FunFam" id="3.40.50.720:FF:000047">
    <property type="entry name" value="NADP-dependent L-serine/L-allo-threonine dehydrogenase"/>
    <property type="match status" value="1"/>
</dbReference>
<evidence type="ECO:0000256" key="1">
    <source>
        <dbReference type="ARBA" id="ARBA00006484"/>
    </source>
</evidence>
<dbReference type="EMBL" id="CH477636">
    <property type="protein sequence ID" value="EAT37999.1"/>
    <property type="molecule type" value="Genomic_DNA"/>
</dbReference>
<dbReference type="PRINTS" id="PR00080">
    <property type="entry name" value="SDRFAMILY"/>
</dbReference>
<reference evidence="4" key="1">
    <citation type="submission" date="2005-10" db="EMBL/GenBank/DDBJ databases">
        <authorList>
            <person name="Loftus B.J."/>
            <person name="Nene V.M."/>
            <person name="Hannick L.I."/>
            <person name="Bidwell S."/>
            <person name="Haas B."/>
            <person name="Amedeo P."/>
            <person name="Orvis J."/>
            <person name="Wortman J.R."/>
            <person name="White O.R."/>
            <person name="Salzberg S."/>
            <person name="Shumway M."/>
            <person name="Koo H."/>
            <person name="Zhao Y."/>
            <person name="Holmes M."/>
            <person name="Miller J."/>
            <person name="Schatz M."/>
            <person name="Pop M."/>
            <person name="Pai G."/>
            <person name="Utterback T."/>
            <person name="Rogers Y.-H."/>
            <person name="Kravitz S."/>
            <person name="Fraser C.M."/>
        </authorList>
    </citation>
    <scope>NUCLEOTIDE SEQUENCE</scope>
    <source>
        <strain evidence="4">Liverpool</strain>
    </source>
</reference>
<name>A0A1S4FPE2_AEDAE</name>
<keyword evidence="2" id="KW-0560">Oxidoreductase</keyword>
<dbReference type="InterPro" id="IPR020904">
    <property type="entry name" value="Sc_DH/Rdtase_CS"/>
</dbReference>
<organism evidence="4 5">
    <name type="scientific">Aedes aegypti</name>
    <name type="common">Yellowfever mosquito</name>
    <name type="synonym">Culex aegypti</name>
    <dbReference type="NCBI Taxonomy" id="7159"/>
    <lineage>
        <taxon>Eukaryota</taxon>
        <taxon>Metazoa</taxon>
        <taxon>Ecdysozoa</taxon>
        <taxon>Arthropoda</taxon>
        <taxon>Hexapoda</taxon>
        <taxon>Insecta</taxon>
        <taxon>Pterygota</taxon>
        <taxon>Neoptera</taxon>
        <taxon>Endopterygota</taxon>
        <taxon>Diptera</taxon>
        <taxon>Nematocera</taxon>
        <taxon>Culicoidea</taxon>
        <taxon>Culicidae</taxon>
        <taxon>Culicinae</taxon>
        <taxon>Aedini</taxon>
        <taxon>Aedes</taxon>
        <taxon>Stegomyia</taxon>
    </lineage>
</organism>
<dbReference type="Proteomes" id="UP000682892">
    <property type="component" value="Chromosome 3"/>
</dbReference>
<dbReference type="PANTHER" id="PTHR43115">
    <property type="entry name" value="DEHYDROGENASE/REDUCTASE SDR FAMILY MEMBER 11"/>
    <property type="match status" value="1"/>
</dbReference>
<dbReference type="Pfam" id="PF00106">
    <property type="entry name" value="adh_short"/>
    <property type="match status" value="1"/>
</dbReference>
<evidence type="ECO:0000256" key="3">
    <source>
        <dbReference type="RuleBase" id="RU000363"/>
    </source>
</evidence>
<dbReference type="PANTHER" id="PTHR43115:SF4">
    <property type="entry name" value="DEHYDROGENASE_REDUCTASE SDR FAMILY MEMBER 11"/>
    <property type="match status" value="1"/>
</dbReference>
<evidence type="ECO:0000256" key="2">
    <source>
        <dbReference type="ARBA" id="ARBA00023002"/>
    </source>
</evidence>
<dbReference type="InterPro" id="IPR036291">
    <property type="entry name" value="NAD(P)-bd_dom_sf"/>
</dbReference>
<dbReference type="AlphaFoldDB" id="A0A1S4FPE2"/>